<evidence type="ECO:0000259" key="11">
    <source>
        <dbReference type="SMART" id="SM00479"/>
    </source>
</evidence>
<comment type="caution">
    <text evidence="12">The sequence shown here is derived from an EMBL/GenBank/DDBJ whole genome shotgun (WGS) entry which is preliminary data.</text>
</comment>
<evidence type="ECO:0000256" key="9">
    <source>
        <dbReference type="ARBA" id="ARBA00025599"/>
    </source>
</evidence>
<dbReference type="InterPro" id="IPR036397">
    <property type="entry name" value="RNaseH_sf"/>
</dbReference>
<evidence type="ECO:0000256" key="6">
    <source>
        <dbReference type="ARBA" id="ARBA00022801"/>
    </source>
</evidence>
<evidence type="ECO:0000313" key="13">
    <source>
        <dbReference type="Proteomes" id="UP001583280"/>
    </source>
</evidence>
<keyword evidence="6" id="KW-0378">Hydrolase</keyword>
<evidence type="ECO:0000256" key="5">
    <source>
        <dbReference type="ARBA" id="ARBA00022722"/>
    </source>
</evidence>
<accession>A0ABR3ZG01</accession>
<evidence type="ECO:0000256" key="10">
    <source>
        <dbReference type="SAM" id="MobiDB-lite"/>
    </source>
</evidence>
<gene>
    <name evidence="12" type="primary">REX4</name>
    <name evidence="12" type="ORF">Cpir12675_001651</name>
</gene>
<evidence type="ECO:0000313" key="12">
    <source>
        <dbReference type="EMBL" id="KAL1898991.1"/>
    </source>
</evidence>
<dbReference type="PANTHER" id="PTHR12801:SF45">
    <property type="entry name" value="RNA EXONUCLEASE 4"/>
    <property type="match status" value="1"/>
</dbReference>
<organism evidence="12 13">
    <name type="scientific">Ceratocystis pirilliformis</name>
    <dbReference type="NCBI Taxonomy" id="259994"/>
    <lineage>
        <taxon>Eukaryota</taxon>
        <taxon>Fungi</taxon>
        <taxon>Dikarya</taxon>
        <taxon>Ascomycota</taxon>
        <taxon>Pezizomycotina</taxon>
        <taxon>Sordariomycetes</taxon>
        <taxon>Hypocreomycetidae</taxon>
        <taxon>Microascales</taxon>
        <taxon>Ceratocystidaceae</taxon>
        <taxon>Ceratocystis</taxon>
    </lineage>
</organism>
<dbReference type="InterPro" id="IPR037431">
    <property type="entry name" value="REX4_DEDDh_dom"/>
</dbReference>
<dbReference type="Proteomes" id="UP001583280">
    <property type="component" value="Unassembled WGS sequence"/>
</dbReference>
<dbReference type="InterPro" id="IPR047021">
    <property type="entry name" value="REXO1/3/4-like"/>
</dbReference>
<keyword evidence="4" id="KW-0698">rRNA processing</keyword>
<dbReference type="SMART" id="SM00479">
    <property type="entry name" value="EXOIII"/>
    <property type="match status" value="1"/>
</dbReference>
<dbReference type="SUPFAM" id="SSF53098">
    <property type="entry name" value="Ribonuclease H-like"/>
    <property type="match status" value="1"/>
</dbReference>
<protein>
    <recommendedName>
        <fullName evidence="3">RNA exonuclease 4</fullName>
    </recommendedName>
</protein>
<keyword evidence="7 12" id="KW-0269">Exonuclease</keyword>
<comment type="function">
    <text evidence="9">Exoribonuclease involved in ribosome biosynthesis. Involved in the processing of ITS1, the internal transcribed spacer localized between the 18S and 5.8S rRNAs.</text>
</comment>
<feature type="compositionally biased region" description="Polar residues" evidence="10">
    <location>
        <begin position="1"/>
        <end position="11"/>
    </location>
</feature>
<comment type="similarity">
    <text evidence="2">Belongs to the REXO4 family.</text>
</comment>
<evidence type="ECO:0000256" key="8">
    <source>
        <dbReference type="ARBA" id="ARBA00023242"/>
    </source>
</evidence>
<feature type="domain" description="Exonuclease" evidence="11">
    <location>
        <begin position="139"/>
        <end position="299"/>
    </location>
</feature>
<evidence type="ECO:0000256" key="7">
    <source>
        <dbReference type="ARBA" id="ARBA00022839"/>
    </source>
</evidence>
<feature type="compositionally biased region" description="Basic and acidic residues" evidence="10">
    <location>
        <begin position="12"/>
        <end position="21"/>
    </location>
</feature>
<evidence type="ECO:0000256" key="4">
    <source>
        <dbReference type="ARBA" id="ARBA00022552"/>
    </source>
</evidence>
<dbReference type="InterPro" id="IPR013520">
    <property type="entry name" value="Ribonucl_H"/>
</dbReference>
<keyword evidence="5" id="KW-0540">Nuclease</keyword>
<dbReference type="CDD" id="cd06144">
    <property type="entry name" value="REX4_like"/>
    <property type="match status" value="1"/>
</dbReference>
<dbReference type="Pfam" id="PF00929">
    <property type="entry name" value="RNase_T"/>
    <property type="match status" value="1"/>
</dbReference>
<comment type="subcellular location">
    <subcellularLocation>
        <location evidence="1">Nucleus</location>
    </subcellularLocation>
</comment>
<evidence type="ECO:0000256" key="1">
    <source>
        <dbReference type="ARBA" id="ARBA00004123"/>
    </source>
</evidence>
<feature type="region of interest" description="Disordered" evidence="10">
    <location>
        <begin position="1"/>
        <end position="61"/>
    </location>
</feature>
<evidence type="ECO:0000256" key="3">
    <source>
        <dbReference type="ARBA" id="ARBA00016937"/>
    </source>
</evidence>
<evidence type="ECO:0000256" key="2">
    <source>
        <dbReference type="ARBA" id="ARBA00010489"/>
    </source>
</evidence>
<sequence length="324" mass="35868">MNIQCLSSNWKKLQDQMKKESSQTQSSTSKPESTKRKRTSTQPTKPSKKSRQPPSFSPVVNVQGKILAQTKMGAIQSSEIDKVAGPEIPPSLSLWTQTKPICSDDLAAAYKLSSRTPFTLHHPTDKVNAGQIPGLELGKYIAIDCEMVGIGPSRESALARISMVDFHGRQIYDSYVRPKGKVTDWRSPVSGIEPRHMESARMFAQVQAEVADILQGRILVGHDLSHDLGALELGHPVKDIRDTAKSPQFRKYGNGRKPALRVLAQTLLHVEIQSGAHSSIEDARVTMEIFRRYKTGFDADNASRFAIREKRLVGGGNGKKKSKR</sequence>
<dbReference type="PANTHER" id="PTHR12801">
    <property type="entry name" value="RNA EXONUCLEASE REXO1 / RECO3 FAMILY MEMBER-RELATED"/>
    <property type="match status" value="1"/>
</dbReference>
<dbReference type="InterPro" id="IPR012337">
    <property type="entry name" value="RNaseH-like_sf"/>
</dbReference>
<dbReference type="GO" id="GO:0004527">
    <property type="term" value="F:exonuclease activity"/>
    <property type="evidence" value="ECO:0007669"/>
    <property type="project" value="UniProtKB-KW"/>
</dbReference>
<reference evidence="12 13" key="1">
    <citation type="journal article" date="2024" name="IMA Fungus">
        <title>IMA Genome - F19 : A genome assembly and annotation guide to empower mycologists, including annotated draft genome sequences of Ceratocystis pirilliformis, Diaporthe australafricana, Fusarium ophioides, Paecilomyces lecythidis, and Sporothrix stenoceras.</title>
        <authorList>
            <person name="Aylward J."/>
            <person name="Wilson A.M."/>
            <person name="Visagie C.M."/>
            <person name="Spraker J."/>
            <person name="Barnes I."/>
            <person name="Buitendag C."/>
            <person name="Ceriani C."/>
            <person name="Del Mar Angel L."/>
            <person name="du Plessis D."/>
            <person name="Fuchs T."/>
            <person name="Gasser K."/>
            <person name="Kramer D."/>
            <person name="Li W."/>
            <person name="Munsamy K."/>
            <person name="Piso A."/>
            <person name="Price J.L."/>
            <person name="Sonnekus B."/>
            <person name="Thomas C."/>
            <person name="van der Nest A."/>
            <person name="van Dijk A."/>
            <person name="van Heerden A."/>
            <person name="van Vuuren N."/>
            <person name="Yilmaz N."/>
            <person name="Duong T.A."/>
            <person name="van der Merwe N.A."/>
            <person name="Wingfield M.J."/>
            <person name="Wingfield B.D."/>
        </authorList>
    </citation>
    <scope>NUCLEOTIDE SEQUENCE [LARGE SCALE GENOMIC DNA]</scope>
    <source>
        <strain evidence="12 13">CMW 12675</strain>
    </source>
</reference>
<dbReference type="Gene3D" id="3.30.420.10">
    <property type="entry name" value="Ribonuclease H-like superfamily/Ribonuclease H"/>
    <property type="match status" value="1"/>
</dbReference>
<proteinExistence type="inferred from homology"/>
<feature type="compositionally biased region" description="Low complexity" evidence="10">
    <location>
        <begin position="22"/>
        <end position="31"/>
    </location>
</feature>
<keyword evidence="8" id="KW-0539">Nucleus</keyword>
<name>A0ABR3ZG01_9PEZI</name>
<dbReference type="EMBL" id="JAWDJO010000027">
    <property type="protein sequence ID" value="KAL1898991.1"/>
    <property type="molecule type" value="Genomic_DNA"/>
</dbReference>
<keyword evidence="13" id="KW-1185">Reference proteome</keyword>